<dbReference type="Proteomes" id="UP000640614">
    <property type="component" value="Unassembled WGS sequence"/>
</dbReference>
<protein>
    <recommendedName>
        <fullName evidence="3">Lipoprotein</fullName>
    </recommendedName>
</protein>
<accession>A0ABR9TKN5</accession>
<sequence length="217" mass="25180">MISCQKAIIDSKKNTQIISSDSIIKNSLEHGFDEDLIKTKKVAKGDTILFREWANLIIKPVIIYDDKIKYILSKDTVSKFYKTGEEIFSKNEITIFNTLTKKDFKINAIAILDNDIKDVYASNQPTSYLEIKKISKTKGAFDFSSERYNEYLIDFKVKNNAVQIIKLSNLSYSYSETYKYELDTLIVLSNNSRIYPDSLRAKVCKEKNRIHIKDIRK</sequence>
<dbReference type="EMBL" id="PRDM01000002">
    <property type="protein sequence ID" value="MBE8725811.1"/>
    <property type="molecule type" value="Genomic_DNA"/>
</dbReference>
<name>A0ABR9TKN5_9FLAO</name>
<reference evidence="1 2" key="1">
    <citation type="submission" date="2018-07" db="EMBL/GenBank/DDBJ databases">
        <title>Genome assembly of strain KB82.</title>
        <authorList>
            <person name="Kukolya J."/>
            <person name="Horvath B."/>
            <person name="Nagy I."/>
            <person name="Toth A."/>
        </authorList>
    </citation>
    <scope>NUCLEOTIDE SEQUENCE [LARGE SCALE GENOMIC DNA]</scope>
    <source>
        <strain evidence="1 2">Kb82</strain>
    </source>
</reference>
<evidence type="ECO:0000313" key="1">
    <source>
        <dbReference type="EMBL" id="MBE8725811.1"/>
    </source>
</evidence>
<evidence type="ECO:0008006" key="3">
    <source>
        <dbReference type="Google" id="ProtNLM"/>
    </source>
</evidence>
<dbReference type="RefSeq" id="WP_194139003.1">
    <property type="nucleotide sequence ID" value="NZ_PRDM01000002.1"/>
</dbReference>
<keyword evidence="2" id="KW-1185">Reference proteome</keyword>
<evidence type="ECO:0000313" key="2">
    <source>
        <dbReference type="Proteomes" id="UP000640614"/>
    </source>
</evidence>
<organism evidence="1 2">
    <name type="scientific">Flavobacterium hungaricum</name>
    <dbReference type="NCBI Taxonomy" id="2082725"/>
    <lineage>
        <taxon>Bacteria</taxon>
        <taxon>Pseudomonadati</taxon>
        <taxon>Bacteroidota</taxon>
        <taxon>Flavobacteriia</taxon>
        <taxon>Flavobacteriales</taxon>
        <taxon>Flavobacteriaceae</taxon>
        <taxon>Flavobacterium</taxon>
    </lineage>
</organism>
<gene>
    <name evidence="1" type="ORF">C4F50_12735</name>
</gene>
<proteinExistence type="predicted"/>
<comment type="caution">
    <text evidence="1">The sequence shown here is derived from an EMBL/GenBank/DDBJ whole genome shotgun (WGS) entry which is preliminary data.</text>
</comment>